<organism evidence="1 2">
    <name type="scientific">Acetobacter ghanensis</name>
    <dbReference type="NCBI Taxonomy" id="431306"/>
    <lineage>
        <taxon>Bacteria</taxon>
        <taxon>Pseudomonadati</taxon>
        <taxon>Pseudomonadota</taxon>
        <taxon>Alphaproteobacteria</taxon>
        <taxon>Acetobacterales</taxon>
        <taxon>Acetobacteraceae</taxon>
        <taxon>Acetobacter</taxon>
    </lineage>
</organism>
<sequence length="94" mass="10302">MQFRAGSVILRGMWNEPYLETCCRSALHRVYLAGPGGRPCGVKDDACLERLERMGFVSRNGQGRFVATDAGLARHTREVLLHEGTLAPPRSSGS</sequence>
<protein>
    <submittedName>
        <fullName evidence="1">Uncharacterized protein</fullName>
    </submittedName>
</protein>
<accession>A0A0U5F3D1</accession>
<proteinExistence type="predicted"/>
<evidence type="ECO:0000313" key="2">
    <source>
        <dbReference type="Proteomes" id="UP000068250"/>
    </source>
</evidence>
<dbReference type="Proteomes" id="UP000068250">
    <property type="component" value="Chromosome I"/>
</dbReference>
<dbReference type="AlphaFoldDB" id="A0A0U5F3D1"/>
<evidence type="ECO:0000313" key="1">
    <source>
        <dbReference type="EMBL" id="CEF55066.1"/>
    </source>
</evidence>
<reference evidence="2" key="1">
    <citation type="submission" date="2014-09" db="EMBL/GenBank/DDBJ databases">
        <authorList>
            <person name="Illeghems K.G."/>
        </authorList>
    </citation>
    <scope>NUCLEOTIDE SEQUENCE [LARGE SCALE GENOMIC DNA]</scope>
    <source>
        <strain evidence="2">LMG 23848T</strain>
    </source>
</reference>
<gene>
    <name evidence="1" type="ORF">AGA_1129</name>
</gene>
<dbReference type="STRING" id="431306.AGA_1129"/>
<dbReference type="EMBL" id="LN609302">
    <property type="protein sequence ID" value="CEF55066.1"/>
    <property type="molecule type" value="Genomic_DNA"/>
</dbReference>
<dbReference type="PATRIC" id="fig|431306.5.peg.1149"/>
<name>A0A0U5F3D1_9PROT</name>